<evidence type="ECO:0000313" key="2">
    <source>
        <dbReference type="EMBL" id="KAK3299432.1"/>
    </source>
</evidence>
<sequence>MKPSEQTRFYSLVEWSEKHGGKLHPSLEIYNDEVTKYSLRVKPSAGEALQPGFSAVTCPVATTLGYLNALVDGPILDATNSQSTKSQNGAFPPGFTQSVPPHVLGRFFLIKEYLKGKNSFWWPYLATLPSPDQISGWLLPAFWPDDDIAYLEGTNAHVAIQEMQANVKKEFKEARKLLKNEGFPEVAAYTSLMYKWAFAIFTSRSFRPSLILSDTAKQHVSTLLPQGIQLDDFSMLQPLLDIANHSPTAHYTWETSSPEATCTLVCGDSYPPGAQVFNNYGPKTNSELLLGYGFILPPTEALHNDYVHVRRSARPRPSTQPRSRHCSPEDDADDEDDDEDGHDGEPEAPESFLISLRPVRHRSSVVCRQRRTIPRGGTDLAASPCFAHFEPALLDDLATTVAPVQTAELVETMRGLLGRKVQDDYERLMQVGLVADDEEEEAEEEEMQEGRLPPARTANQRLAATYRRQYANVLEAALACLVGEG</sequence>
<organism evidence="2 3">
    <name type="scientific">Chaetomium fimeti</name>
    <dbReference type="NCBI Taxonomy" id="1854472"/>
    <lineage>
        <taxon>Eukaryota</taxon>
        <taxon>Fungi</taxon>
        <taxon>Dikarya</taxon>
        <taxon>Ascomycota</taxon>
        <taxon>Pezizomycotina</taxon>
        <taxon>Sordariomycetes</taxon>
        <taxon>Sordariomycetidae</taxon>
        <taxon>Sordariales</taxon>
        <taxon>Chaetomiaceae</taxon>
        <taxon>Chaetomium</taxon>
    </lineage>
</organism>
<feature type="compositionally biased region" description="Acidic residues" evidence="1">
    <location>
        <begin position="329"/>
        <end position="348"/>
    </location>
</feature>
<name>A0AAE0LVV4_9PEZI</name>
<feature type="region of interest" description="Disordered" evidence="1">
    <location>
        <begin position="311"/>
        <end position="355"/>
    </location>
</feature>
<dbReference type="InterPro" id="IPR046341">
    <property type="entry name" value="SET_dom_sf"/>
</dbReference>
<dbReference type="SUPFAM" id="SSF82199">
    <property type="entry name" value="SET domain"/>
    <property type="match status" value="1"/>
</dbReference>
<dbReference type="CDD" id="cd19180">
    <property type="entry name" value="SET_SpSET10-like"/>
    <property type="match status" value="1"/>
</dbReference>
<dbReference type="InterPro" id="IPR050600">
    <property type="entry name" value="SETD3_SETD6_MTase"/>
</dbReference>
<dbReference type="AlphaFoldDB" id="A0AAE0LVV4"/>
<accession>A0AAE0LVV4</accession>
<dbReference type="EMBL" id="JAUEPN010000002">
    <property type="protein sequence ID" value="KAK3299432.1"/>
    <property type="molecule type" value="Genomic_DNA"/>
</dbReference>
<dbReference type="Gene3D" id="3.90.1410.10">
    <property type="entry name" value="set domain protein methyltransferase, domain 1"/>
    <property type="match status" value="1"/>
</dbReference>
<evidence type="ECO:0008006" key="4">
    <source>
        <dbReference type="Google" id="ProtNLM"/>
    </source>
</evidence>
<dbReference type="InterPro" id="IPR044432">
    <property type="entry name" value="Set10/Efm1_SET"/>
</dbReference>
<comment type="caution">
    <text evidence="2">The sequence shown here is derived from an EMBL/GenBank/DDBJ whole genome shotgun (WGS) entry which is preliminary data.</text>
</comment>
<dbReference type="PANTHER" id="PTHR13271">
    <property type="entry name" value="UNCHARACTERIZED PUTATIVE METHYLTRANSFERASE"/>
    <property type="match status" value="1"/>
</dbReference>
<proteinExistence type="predicted"/>
<dbReference type="GO" id="GO:0005634">
    <property type="term" value="C:nucleus"/>
    <property type="evidence" value="ECO:0007669"/>
    <property type="project" value="TreeGrafter"/>
</dbReference>
<reference evidence="2" key="2">
    <citation type="submission" date="2023-06" db="EMBL/GenBank/DDBJ databases">
        <authorList>
            <consortium name="Lawrence Berkeley National Laboratory"/>
            <person name="Haridas S."/>
            <person name="Hensen N."/>
            <person name="Bonometti L."/>
            <person name="Westerberg I."/>
            <person name="Brannstrom I.O."/>
            <person name="Guillou S."/>
            <person name="Cros-Aarteil S."/>
            <person name="Calhoun S."/>
            <person name="Kuo A."/>
            <person name="Mondo S."/>
            <person name="Pangilinan J."/>
            <person name="Riley R."/>
            <person name="Labutti K."/>
            <person name="Andreopoulos B."/>
            <person name="Lipzen A."/>
            <person name="Chen C."/>
            <person name="Yanf M."/>
            <person name="Daum C."/>
            <person name="Ng V."/>
            <person name="Clum A."/>
            <person name="Steindorff A."/>
            <person name="Ohm R."/>
            <person name="Martin F."/>
            <person name="Silar P."/>
            <person name="Natvig D."/>
            <person name="Lalanne C."/>
            <person name="Gautier V."/>
            <person name="Ament-Velasquez S.L."/>
            <person name="Kruys A."/>
            <person name="Hutchinson M.I."/>
            <person name="Powell A.J."/>
            <person name="Barry K."/>
            <person name="Miller A.N."/>
            <person name="Grigoriev I.V."/>
            <person name="Debuchy R."/>
            <person name="Gladieux P."/>
            <person name="Thoren M.H."/>
            <person name="Johannesson H."/>
        </authorList>
    </citation>
    <scope>NUCLEOTIDE SEQUENCE</scope>
    <source>
        <strain evidence="2">CBS 168.71</strain>
    </source>
</reference>
<evidence type="ECO:0000313" key="3">
    <source>
        <dbReference type="Proteomes" id="UP001278766"/>
    </source>
</evidence>
<dbReference type="RefSeq" id="XP_062662946.1">
    <property type="nucleotide sequence ID" value="XM_062803268.1"/>
</dbReference>
<gene>
    <name evidence="2" type="ORF">B0H64DRAFT_388451</name>
</gene>
<keyword evidence="3" id="KW-1185">Reference proteome</keyword>
<reference evidence="2" key="1">
    <citation type="journal article" date="2023" name="Mol. Phylogenet. Evol.">
        <title>Genome-scale phylogeny and comparative genomics of the fungal order Sordariales.</title>
        <authorList>
            <person name="Hensen N."/>
            <person name="Bonometti L."/>
            <person name="Westerberg I."/>
            <person name="Brannstrom I.O."/>
            <person name="Guillou S."/>
            <person name="Cros-Aarteil S."/>
            <person name="Calhoun S."/>
            <person name="Haridas S."/>
            <person name="Kuo A."/>
            <person name="Mondo S."/>
            <person name="Pangilinan J."/>
            <person name="Riley R."/>
            <person name="LaButti K."/>
            <person name="Andreopoulos B."/>
            <person name="Lipzen A."/>
            <person name="Chen C."/>
            <person name="Yan M."/>
            <person name="Daum C."/>
            <person name="Ng V."/>
            <person name="Clum A."/>
            <person name="Steindorff A."/>
            <person name="Ohm R.A."/>
            <person name="Martin F."/>
            <person name="Silar P."/>
            <person name="Natvig D.O."/>
            <person name="Lalanne C."/>
            <person name="Gautier V."/>
            <person name="Ament-Velasquez S.L."/>
            <person name="Kruys A."/>
            <person name="Hutchinson M.I."/>
            <person name="Powell A.J."/>
            <person name="Barry K."/>
            <person name="Miller A.N."/>
            <person name="Grigoriev I.V."/>
            <person name="Debuchy R."/>
            <person name="Gladieux P."/>
            <person name="Hiltunen Thoren M."/>
            <person name="Johannesson H."/>
        </authorList>
    </citation>
    <scope>NUCLEOTIDE SEQUENCE</scope>
    <source>
        <strain evidence="2">CBS 168.71</strain>
    </source>
</reference>
<dbReference type="PANTHER" id="PTHR13271:SF146">
    <property type="entry name" value="SET DOMAIN-CONTAINING PROTEIN"/>
    <property type="match status" value="1"/>
</dbReference>
<dbReference type="GeneID" id="87840216"/>
<dbReference type="GO" id="GO:0016279">
    <property type="term" value="F:protein-lysine N-methyltransferase activity"/>
    <property type="evidence" value="ECO:0007669"/>
    <property type="project" value="InterPro"/>
</dbReference>
<dbReference type="Proteomes" id="UP001278766">
    <property type="component" value="Unassembled WGS sequence"/>
</dbReference>
<evidence type="ECO:0000256" key="1">
    <source>
        <dbReference type="SAM" id="MobiDB-lite"/>
    </source>
</evidence>
<protein>
    <recommendedName>
        <fullName evidence="4">SET domain-containing protein</fullName>
    </recommendedName>
</protein>